<evidence type="ECO:0000256" key="9">
    <source>
        <dbReference type="ARBA" id="ARBA00022679"/>
    </source>
</evidence>
<name>A0ABT8T1M4_9HYPH</name>
<evidence type="ECO:0000256" key="6">
    <source>
        <dbReference type="ARBA" id="ARBA00015850"/>
    </source>
</evidence>
<evidence type="ECO:0000256" key="2">
    <source>
        <dbReference type="ARBA" id="ARBA00004651"/>
    </source>
</evidence>
<evidence type="ECO:0000256" key="11">
    <source>
        <dbReference type="ARBA" id="ARBA00022842"/>
    </source>
</evidence>
<keyword evidence="13 19" id="KW-0472">Membrane</keyword>
<feature type="transmembrane region" description="Helical" evidence="19">
    <location>
        <begin position="66"/>
        <end position="83"/>
    </location>
</feature>
<evidence type="ECO:0000313" key="21">
    <source>
        <dbReference type="Proteomes" id="UP001169006"/>
    </source>
</evidence>
<comment type="function">
    <text evidence="14 19">Joins adenosylcobinamide-GDP and alpha-ribazole to generate adenosylcobalamin (Ado-cobalamin). Also synthesizes adenosylcobalamin 5'-phosphate from adenosylcobinamide-GDP and alpha-ribazole 5'-phosphate.</text>
</comment>
<evidence type="ECO:0000256" key="18">
    <source>
        <dbReference type="ARBA" id="ARBA00049504"/>
    </source>
</evidence>
<reference evidence="20" key="2">
    <citation type="submission" date="2023-07" db="EMBL/GenBank/DDBJ databases">
        <authorList>
            <person name="Sun H."/>
        </authorList>
    </citation>
    <scope>NUCLEOTIDE SEQUENCE</scope>
    <source>
        <strain evidence="20">05753</strain>
    </source>
</reference>
<evidence type="ECO:0000256" key="10">
    <source>
        <dbReference type="ARBA" id="ARBA00022692"/>
    </source>
</evidence>
<comment type="subcellular location">
    <subcellularLocation>
        <location evidence="2 19">Cell membrane</location>
        <topology evidence="2 19">Multi-pass membrane protein</topology>
    </subcellularLocation>
</comment>
<reference evidence="20" key="1">
    <citation type="journal article" date="2015" name="Int. J. Syst. Evol. Microbiol.">
        <title>Rhizobium oryzicola sp. nov., potential plant-growth-promoting endophytic bacteria isolated from rice roots.</title>
        <authorList>
            <person name="Zhang X.X."/>
            <person name="Gao J.S."/>
            <person name="Cao Y.H."/>
            <person name="Sheirdil R.A."/>
            <person name="Wang X.C."/>
            <person name="Zhang L."/>
        </authorList>
    </citation>
    <scope>NUCLEOTIDE SEQUENCE</scope>
    <source>
        <strain evidence="20">05753</strain>
    </source>
</reference>
<sequence length="259" mass="26820">MSSAQDFIADIARSVAFLSRLPVPSRFFEGHDGSVARACRAFPVAGALIALPSALILLAMADKLPLVAALLAIGLSAALCGALHEDGFADSVDGLGGGRDKDHALTIMKDSRTGAYGVIALILSFGLRTFALASLATLISAHAAAAAFIAAATVGRALMIWHWSKLPPARQNGTAVAAGQPQESAVTFAIISAIGLMFVLLWPQIRLGPLLFAFFASLVAVLAFTRFVRRKIGGHSGDTIGGSEQLVEITFLVALAALA</sequence>
<evidence type="ECO:0000256" key="1">
    <source>
        <dbReference type="ARBA" id="ARBA00001946"/>
    </source>
</evidence>
<keyword evidence="9 19" id="KW-0808">Transferase</keyword>
<accession>A0ABT8T1M4</accession>
<evidence type="ECO:0000256" key="16">
    <source>
        <dbReference type="ARBA" id="ARBA00032853"/>
    </source>
</evidence>
<feature type="transmembrane region" description="Helical" evidence="19">
    <location>
        <begin position="41"/>
        <end position="60"/>
    </location>
</feature>
<evidence type="ECO:0000256" key="17">
    <source>
        <dbReference type="ARBA" id="ARBA00048623"/>
    </source>
</evidence>
<feature type="transmembrane region" description="Helical" evidence="19">
    <location>
        <begin position="115"/>
        <end position="139"/>
    </location>
</feature>
<evidence type="ECO:0000256" key="19">
    <source>
        <dbReference type="HAMAP-Rule" id="MF_00719"/>
    </source>
</evidence>
<feature type="transmembrane region" description="Helical" evidence="19">
    <location>
        <begin position="211"/>
        <end position="228"/>
    </location>
</feature>
<evidence type="ECO:0000256" key="13">
    <source>
        <dbReference type="ARBA" id="ARBA00023136"/>
    </source>
</evidence>
<comment type="catalytic activity">
    <reaction evidence="17 19">
        <text>alpha-ribazole + adenosylcob(III)inamide-GDP = adenosylcob(III)alamin + GMP + H(+)</text>
        <dbReference type="Rhea" id="RHEA:16049"/>
        <dbReference type="ChEBI" id="CHEBI:10329"/>
        <dbReference type="ChEBI" id="CHEBI:15378"/>
        <dbReference type="ChEBI" id="CHEBI:18408"/>
        <dbReference type="ChEBI" id="CHEBI:58115"/>
        <dbReference type="ChEBI" id="CHEBI:60487"/>
        <dbReference type="EC" id="2.7.8.26"/>
    </reaction>
</comment>
<comment type="caution">
    <text evidence="20">The sequence shown here is derived from an EMBL/GenBank/DDBJ whole genome shotgun (WGS) entry which is preliminary data.</text>
</comment>
<feature type="transmembrane region" description="Helical" evidence="19">
    <location>
        <begin position="185"/>
        <end position="205"/>
    </location>
</feature>
<dbReference type="PANTHER" id="PTHR34148:SF1">
    <property type="entry name" value="ADENOSYLCOBINAMIDE-GDP RIBAZOLETRANSFERASE"/>
    <property type="match status" value="1"/>
</dbReference>
<dbReference type="EMBL" id="JAUKWQ010000009">
    <property type="protein sequence ID" value="MDO1584654.1"/>
    <property type="molecule type" value="Genomic_DNA"/>
</dbReference>
<gene>
    <name evidence="19 20" type="primary">cobS</name>
    <name evidence="20" type="ORF">Q2T52_21415</name>
</gene>
<keyword evidence="21" id="KW-1185">Reference proteome</keyword>
<keyword evidence="11 19" id="KW-0460">Magnesium</keyword>
<feature type="transmembrane region" description="Helical" evidence="19">
    <location>
        <begin position="145"/>
        <end position="164"/>
    </location>
</feature>
<evidence type="ECO:0000256" key="8">
    <source>
        <dbReference type="ARBA" id="ARBA00022573"/>
    </source>
</evidence>
<comment type="catalytic activity">
    <reaction evidence="18 19">
        <text>alpha-ribazole 5'-phosphate + adenosylcob(III)inamide-GDP = adenosylcob(III)alamin 5'-phosphate + GMP + H(+)</text>
        <dbReference type="Rhea" id="RHEA:23560"/>
        <dbReference type="ChEBI" id="CHEBI:15378"/>
        <dbReference type="ChEBI" id="CHEBI:57918"/>
        <dbReference type="ChEBI" id="CHEBI:58115"/>
        <dbReference type="ChEBI" id="CHEBI:60487"/>
        <dbReference type="ChEBI" id="CHEBI:60493"/>
        <dbReference type="EC" id="2.7.8.26"/>
    </reaction>
</comment>
<protein>
    <recommendedName>
        <fullName evidence="6 19">Adenosylcobinamide-GDP ribazoletransferase</fullName>
        <ecNumber evidence="5 19">2.7.8.26</ecNumber>
    </recommendedName>
    <alternativeName>
        <fullName evidence="16 19">Cobalamin synthase</fullName>
    </alternativeName>
    <alternativeName>
        <fullName evidence="15 19">Cobalamin-5'-phosphate synthase</fullName>
    </alternativeName>
</protein>
<keyword evidence="12 19" id="KW-1133">Transmembrane helix</keyword>
<dbReference type="GO" id="GO:0051073">
    <property type="term" value="F:adenosylcobinamide-GDP ribazoletransferase activity"/>
    <property type="evidence" value="ECO:0007669"/>
    <property type="project" value="UniProtKB-EC"/>
</dbReference>
<evidence type="ECO:0000256" key="7">
    <source>
        <dbReference type="ARBA" id="ARBA00022475"/>
    </source>
</evidence>
<evidence type="ECO:0000256" key="15">
    <source>
        <dbReference type="ARBA" id="ARBA00032605"/>
    </source>
</evidence>
<dbReference type="EC" id="2.7.8.26" evidence="5 19"/>
<dbReference type="PANTHER" id="PTHR34148">
    <property type="entry name" value="ADENOSYLCOBINAMIDE-GDP RIBAZOLETRANSFERASE"/>
    <property type="match status" value="1"/>
</dbReference>
<comment type="pathway">
    <text evidence="3 19">Cofactor biosynthesis; adenosylcobalamin biosynthesis; adenosylcobalamin from cob(II)yrinate a,c-diamide: step 7/7.</text>
</comment>
<evidence type="ECO:0000256" key="12">
    <source>
        <dbReference type="ARBA" id="ARBA00022989"/>
    </source>
</evidence>
<dbReference type="Pfam" id="PF02654">
    <property type="entry name" value="CobS"/>
    <property type="match status" value="1"/>
</dbReference>
<keyword evidence="7 19" id="KW-1003">Cell membrane</keyword>
<keyword evidence="8 19" id="KW-0169">Cobalamin biosynthesis</keyword>
<evidence type="ECO:0000256" key="5">
    <source>
        <dbReference type="ARBA" id="ARBA00013200"/>
    </source>
</evidence>
<organism evidence="20 21">
    <name type="scientific">Rhizobium oryzicola</name>
    <dbReference type="NCBI Taxonomy" id="1232668"/>
    <lineage>
        <taxon>Bacteria</taxon>
        <taxon>Pseudomonadati</taxon>
        <taxon>Pseudomonadota</taxon>
        <taxon>Alphaproteobacteria</taxon>
        <taxon>Hyphomicrobiales</taxon>
        <taxon>Rhizobiaceae</taxon>
        <taxon>Rhizobium/Agrobacterium group</taxon>
        <taxon>Rhizobium</taxon>
    </lineage>
</organism>
<evidence type="ECO:0000256" key="3">
    <source>
        <dbReference type="ARBA" id="ARBA00004663"/>
    </source>
</evidence>
<comment type="similarity">
    <text evidence="4 19">Belongs to the CobS family.</text>
</comment>
<evidence type="ECO:0000313" key="20">
    <source>
        <dbReference type="EMBL" id="MDO1584654.1"/>
    </source>
</evidence>
<dbReference type="HAMAP" id="MF_00719">
    <property type="entry name" value="CobS"/>
    <property type="match status" value="1"/>
</dbReference>
<comment type="cofactor">
    <cofactor evidence="1 19">
        <name>Mg(2+)</name>
        <dbReference type="ChEBI" id="CHEBI:18420"/>
    </cofactor>
</comment>
<dbReference type="Proteomes" id="UP001169006">
    <property type="component" value="Unassembled WGS sequence"/>
</dbReference>
<keyword evidence="10 19" id="KW-0812">Transmembrane</keyword>
<dbReference type="InterPro" id="IPR003805">
    <property type="entry name" value="CobS"/>
</dbReference>
<evidence type="ECO:0000256" key="4">
    <source>
        <dbReference type="ARBA" id="ARBA00010561"/>
    </source>
</evidence>
<evidence type="ECO:0000256" key="14">
    <source>
        <dbReference type="ARBA" id="ARBA00025228"/>
    </source>
</evidence>
<proteinExistence type="inferred from homology"/>
<dbReference type="NCBIfam" id="TIGR00317">
    <property type="entry name" value="cobS"/>
    <property type="match status" value="1"/>
</dbReference>